<keyword evidence="5" id="KW-0326">Glycosidase</keyword>
<comment type="catalytic activity">
    <reaction evidence="1">
        <text>Hydrolysis of terminal, non-reducing (1-&gt;4)-linked alpha-D-glucose residues with release of alpha-D-glucose.</text>
        <dbReference type="EC" id="3.2.1.20"/>
    </reaction>
</comment>
<evidence type="ECO:0000259" key="7">
    <source>
        <dbReference type="SMART" id="SM00642"/>
    </source>
</evidence>
<evidence type="ECO:0000313" key="8">
    <source>
        <dbReference type="EMBL" id="KAK7585969.1"/>
    </source>
</evidence>
<dbReference type="SMART" id="SM00642">
    <property type="entry name" value="Aamy"/>
    <property type="match status" value="1"/>
</dbReference>
<dbReference type="PANTHER" id="PTHR10357:SF179">
    <property type="entry name" value="NEUTRAL AND BASIC AMINO ACID TRANSPORT PROTEIN RBAT"/>
    <property type="match status" value="1"/>
</dbReference>
<dbReference type="PANTHER" id="PTHR10357">
    <property type="entry name" value="ALPHA-AMYLASE FAMILY MEMBER"/>
    <property type="match status" value="1"/>
</dbReference>
<keyword evidence="6" id="KW-0732">Signal</keyword>
<dbReference type="GO" id="GO:0004558">
    <property type="term" value="F:alpha-1,4-glucosidase activity"/>
    <property type="evidence" value="ECO:0007669"/>
    <property type="project" value="UniProtKB-EC"/>
</dbReference>
<gene>
    <name evidence="8" type="ORF">V9T40_000148</name>
</gene>
<keyword evidence="4" id="KW-0325">Glycoprotein</keyword>
<dbReference type="FunFam" id="3.90.400.10:FF:000001">
    <property type="entry name" value="Maltase A3, isoform A"/>
    <property type="match status" value="1"/>
</dbReference>
<proteinExistence type="inferred from homology"/>
<evidence type="ECO:0000256" key="2">
    <source>
        <dbReference type="ARBA" id="ARBA00008061"/>
    </source>
</evidence>
<dbReference type="GO" id="GO:0005975">
    <property type="term" value="P:carbohydrate metabolic process"/>
    <property type="evidence" value="ECO:0007669"/>
    <property type="project" value="InterPro"/>
</dbReference>
<accession>A0AAN9TE25</accession>
<reference evidence="8 9" key="1">
    <citation type="submission" date="2024-03" db="EMBL/GenBank/DDBJ databases">
        <title>Adaptation during the transition from Ophiocordyceps entomopathogen to insect associate is accompanied by gene loss and intensified selection.</title>
        <authorList>
            <person name="Ward C.M."/>
            <person name="Onetto C.A."/>
            <person name="Borneman A.R."/>
        </authorList>
    </citation>
    <scope>NUCLEOTIDE SEQUENCE [LARGE SCALE GENOMIC DNA]</scope>
    <source>
        <strain evidence="8">AWRI1</strain>
        <tissue evidence="8">Single Adult Female</tissue>
    </source>
</reference>
<sequence length="545" mass="63886">MKLVGKLMIFFIICNSHTISASNQDWWKHTTVYEIFVWSFKDSNGDGIGDIKGITTKLDYFVELGIETLWLCPFFVSPMVDFGYDVSNYYDVDPRLGTLKDFDELVAEATKKGLKIMVDFVLNHSSDEHPWFLQSVERIEPYTDFYIWKDAKGYDKNGTPIPPNNWLSENGKSAWKWNAKRKQFYYSIFSVHQVDFNLRNAYLKNEILNIIKFWFDKGVYAARLDATGHYFEDAQFRDEEHPEWVKNATMNSRYFADSHHEYNFNQWESYQFVHDIRDFIDSHYNTKLEKRILIVECYTDWNHTMMYYGTDTYKIAHFPFNFNLIFTTHSLSPKTMDILIKSWTERVPEHGVANWQIGNHDYKRSITNLNPECMDVMIMMVMTLPGVACIYYGQEIGMTDSRVRPDQIHDFIGRDPARAPMQWDDSMNAGFSSNIEPWLPVNPNYYHVNVADEKKQEKTRYKLFKSLSNLRQTATLKYGDFTSYLVSKWVYAYVRSTMSPNDPRFIVIINFGSEEEMVHLPTGIPNLPTYLKVMAASLNAGYSPG</sequence>
<dbReference type="EC" id="3.2.1.20" evidence="3"/>
<dbReference type="Gene3D" id="3.90.400.10">
    <property type="entry name" value="Oligo-1,6-glucosidase, Domain 2"/>
    <property type="match status" value="1"/>
</dbReference>
<evidence type="ECO:0000256" key="3">
    <source>
        <dbReference type="ARBA" id="ARBA00012741"/>
    </source>
</evidence>
<evidence type="ECO:0000313" key="9">
    <source>
        <dbReference type="Proteomes" id="UP001367676"/>
    </source>
</evidence>
<dbReference type="InterPro" id="IPR017853">
    <property type="entry name" value="GH"/>
</dbReference>
<evidence type="ECO:0000256" key="4">
    <source>
        <dbReference type="ARBA" id="ARBA00023180"/>
    </source>
</evidence>
<dbReference type="Pfam" id="PF00128">
    <property type="entry name" value="Alpha-amylase"/>
    <property type="match status" value="1"/>
</dbReference>
<keyword evidence="9" id="KW-1185">Reference proteome</keyword>
<keyword evidence="5" id="KW-0378">Hydrolase</keyword>
<protein>
    <recommendedName>
        <fullName evidence="3">alpha-glucosidase</fullName>
        <ecNumber evidence="3">3.2.1.20</ecNumber>
    </recommendedName>
</protein>
<dbReference type="SUPFAM" id="SSF51445">
    <property type="entry name" value="(Trans)glycosidases"/>
    <property type="match status" value="1"/>
</dbReference>
<name>A0AAN9TE25_9HEMI</name>
<feature type="chain" id="PRO_5042918727" description="alpha-glucosidase" evidence="6">
    <location>
        <begin position="22"/>
        <end position="545"/>
    </location>
</feature>
<dbReference type="InterPro" id="IPR045857">
    <property type="entry name" value="O16G_dom_2"/>
</dbReference>
<evidence type="ECO:0000256" key="6">
    <source>
        <dbReference type="SAM" id="SignalP"/>
    </source>
</evidence>
<organism evidence="8 9">
    <name type="scientific">Parthenolecanium corni</name>
    <dbReference type="NCBI Taxonomy" id="536013"/>
    <lineage>
        <taxon>Eukaryota</taxon>
        <taxon>Metazoa</taxon>
        <taxon>Ecdysozoa</taxon>
        <taxon>Arthropoda</taxon>
        <taxon>Hexapoda</taxon>
        <taxon>Insecta</taxon>
        <taxon>Pterygota</taxon>
        <taxon>Neoptera</taxon>
        <taxon>Paraneoptera</taxon>
        <taxon>Hemiptera</taxon>
        <taxon>Sternorrhyncha</taxon>
        <taxon>Coccoidea</taxon>
        <taxon>Coccidae</taxon>
        <taxon>Parthenolecanium</taxon>
    </lineage>
</organism>
<dbReference type="Gene3D" id="3.20.20.80">
    <property type="entry name" value="Glycosidases"/>
    <property type="match status" value="1"/>
</dbReference>
<dbReference type="AlphaFoldDB" id="A0AAN9TE25"/>
<evidence type="ECO:0000256" key="1">
    <source>
        <dbReference type="ARBA" id="ARBA00001657"/>
    </source>
</evidence>
<dbReference type="EMBL" id="JBBCAQ010000028">
    <property type="protein sequence ID" value="KAK7585969.1"/>
    <property type="molecule type" value="Genomic_DNA"/>
</dbReference>
<dbReference type="InterPro" id="IPR006047">
    <property type="entry name" value="GH13_cat_dom"/>
</dbReference>
<evidence type="ECO:0000256" key="5">
    <source>
        <dbReference type="ARBA" id="ARBA00023295"/>
    </source>
</evidence>
<comment type="caution">
    <text evidence="8">The sequence shown here is derived from an EMBL/GenBank/DDBJ whole genome shotgun (WGS) entry which is preliminary data.</text>
</comment>
<feature type="signal peptide" evidence="6">
    <location>
        <begin position="1"/>
        <end position="21"/>
    </location>
</feature>
<comment type="similarity">
    <text evidence="2">Belongs to the glycosyl hydrolase 13 family.</text>
</comment>
<feature type="domain" description="Glycosyl hydrolase family 13 catalytic" evidence="7">
    <location>
        <begin position="34"/>
        <end position="471"/>
    </location>
</feature>
<dbReference type="Proteomes" id="UP001367676">
    <property type="component" value="Unassembled WGS sequence"/>
</dbReference>